<name>A0A2L0EKA7_SORCE</name>
<dbReference type="EMBL" id="CP012673">
    <property type="protein sequence ID" value="AUX39730.1"/>
    <property type="molecule type" value="Genomic_DNA"/>
</dbReference>
<sequence>MHQSKQERTSAFELTWSLSTAREATGDPSLKLEYRVEAIEELYVGDRLWDYDNKRERVPDPFGVYRFVSSNSLRLVFAQAPYPPNVMPRIVYKPLFSRIRAGEARHREVWIKLPIDEYSSLARDVNASTALEEVSRVFLVLSYRLRSTMDHDPAPPPNETVESAGYIVHDPTLIISSLDVEPFPVRRRTGYMARFPLPGEPGPGPVPPPGAP</sequence>
<dbReference type="AlphaFoldDB" id="A0A2L0EKA7"/>
<evidence type="ECO:0000313" key="2">
    <source>
        <dbReference type="Proteomes" id="UP000238348"/>
    </source>
</evidence>
<organism evidence="1 2">
    <name type="scientific">Sorangium cellulosum</name>
    <name type="common">Polyangium cellulosum</name>
    <dbReference type="NCBI Taxonomy" id="56"/>
    <lineage>
        <taxon>Bacteria</taxon>
        <taxon>Pseudomonadati</taxon>
        <taxon>Myxococcota</taxon>
        <taxon>Polyangia</taxon>
        <taxon>Polyangiales</taxon>
        <taxon>Polyangiaceae</taxon>
        <taxon>Sorangium</taxon>
    </lineage>
</organism>
<gene>
    <name evidence="1" type="ORF">SOCE26_011250</name>
</gene>
<proteinExistence type="predicted"/>
<reference evidence="1 2" key="1">
    <citation type="submission" date="2015-09" db="EMBL/GenBank/DDBJ databases">
        <title>Sorangium comparison.</title>
        <authorList>
            <person name="Zaburannyi N."/>
            <person name="Bunk B."/>
            <person name="Overmann J."/>
            <person name="Mueller R."/>
        </authorList>
    </citation>
    <scope>NUCLEOTIDE SEQUENCE [LARGE SCALE GENOMIC DNA]</scope>
    <source>
        <strain evidence="1 2">So ce26</strain>
    </source>
</reference>
<evidence type="ECO:0000313" key="1">
    <source>
        <dbReference type="EMBL" id="AUX39730.1"/>
    </source>
</evidence>
<protein>
    <submittedName>
        <fullName evidence="1">Uncharacterized protein</fullName>
    </submittedName>
</protein>
<accession>A0A2L0EKA7</accession>
<dbReference type="Proteomes" id="UP000238348">
    <property type="component" value="Chromosome"/>
</dbReference>